<evidence type="ECO:0000259" key="4">
    <source>
        <dbReference type="Pfam" id="PF09084"/>
    </source>
</evidence>
<dbReference type="Pfam" id="PF09084">
    <property type="entry name" value="NMT1"/>
    <property type="match status" value="1"/>
</dbReference>
<evidence type="ECO:0000313" key="6">
    <source>
        <dbReference type="Proteomes" id="UP000198854"/>
    </source>
</evidence>
<sequence length="379" mass="41058">MQPFKQLFFSTNSNTNQCSKKTSSKKLLSAISLAATLVISPLFTPAAHAEQKKEFTLAWSIYVGWMPWDYADYSGILDKWADKYGIDINVVQVNDYVESINQYTAGQFDATVMTNMDALTIPAASGVDSTAVVVGDFSDGNDGIVLKGDKTLQDIKGQNVNLVELSVSHYLMARALESIGLSEKDVKVVNTSDADIVSAFSTDDVSSVVTWNPMLSEIKSQPNTSLVFDSSKTPGEIIDLLVANSQTLKDNPAFGKALTGAWYEIMGIMASKDQAKADVAKTYMAKAEGTDLAGFNAQLDDTKMFYSPSEAVKFTQSSDLKKTMQKVAEFSFDHGLLGEGAPDASFIGIETPSGVFGNPSNIKLRFTDKYMTMAAKGEL</sequence>
<gene>
    <name evidence="5" type="ORF">SAMN04488136_101214</name>
</gene>
<dbReference type="Proteomes" id="UP000198854">
    <property type="component" value="Unassembled WGS sequence"/>
</dbReference>
<comment type="similarity">
    <text evidence="2">Belongs to the bacterial solute-binding protein SsuA/TauA family.</text>
</comment>
<comment type="subcellular location">
    <subcellularLocation>
        <location evidence="1">Periplasm</location>
    </subcellularLocation>
</comment>
<dbReference type="NCBIfam" id="TIGR03427">
    <property type="entry name" value="ABC_peri_uca"/>
    <property type="match status" value="1"/>
</dbReference>
<dbReference type="OrthoDB" id="5292144at2"/>
<dbReference type="STRING" id="861298.SAMN04488136_101214"/>
<dbReference type="SUPFAM" id="SSF53850">
    <property type="entry name" value="Periplasmic binding protein-like II"/>
    <property type="match status" value="1"/>
</dbReference>
<keyword evidence="6" id="KW-1185">Reference proteome</keyword>
<dbReference type="EMBL" id="FNDD01000001">
    <property type="protein sequence ID" value="SDG67542.1"/>
    <property type="molecule type" value="Genomic_DNA"/>
</dbReference>
<name>A0A1G7W6E1_9VIBR</name>
<dbReference type="GO" id="GO:0042597">
    <property type="term" value="C:periplasmic space"/>
    <property type="evidence" value="ECO:0007669"/>
    <property type="project" value="UniProtKB-SubCell"/>
</dbReference>
<dbReference type="RefSeq" id="WP_093268464.1">
    <property type="nucleotide sequence ID" value="NZ_FNDD01000001.1"/>
</dbReference>
<dbReference type="InterPro" id="IPR017793">
    <property type="entry name" value="ABC_transptr_urea-assoc_sub-bd"/>
</dbReference>
<dbReference type="PANTHER" id="PTHR30024">
    <property type="entry name" value="ALIPHATIC SULFONATES-BINDING PROTEIN-RELATED"/>
    <property type="match status" value="1"/>
</dbReference>
<organism evidence="5 6">
    <name type="scientific">Vibrio xiamenensis</name>
    <dbReference type="NCBI Taxonomy" id="861298"/>
    <lineage>
        <taxon>Bacteria</taxon>
        <taxon>Pseudomonadati</taxon>
        <taxon>Pseudomonadota</taxon>
        <taxon>Gammaproteobacteria</taxon>
        <taxon>Vibrionales</taxon>
        <taxon>Vibrionaceae</taxon>
        <taxon>Vibrio</taxon>
    </lineage>
</organism>
<evidence type="ECO:0000313" key="5">
    <source>
        <dbReference type="EMBL" id="SDG67542.1"/>
    </source>
</evidence>
<evidence type="ECO:0000256" key="2">
    <source>
        <dbReference type="ARBA" id="ARBA00010742"/>
    </source>
</evidence>
<dbReference type="AlphaFoldDB" id="A0A1G7W6E1"/>
<evidence type="ECO:0000256" key="3">
    <source>
        <dbReference type="ARBA" id="ARBA00022729"/>
    </source>
</evidence>
<dbReference type="PANTHER" id="PTHR30024:SF47">
    <property type="entry name" value="TAURINE-BINDING PERIPLASMIC PROTEIN"/>
    <property type="match status" value="1"/>
</dbReference>
<feature type="domain" description="SsuA/THI5-like" evidence="4">
    <location>
        <begin position="83"/>
        <end position="261"/>
    </location>
</feature>
<proteinExistence type="inferred from homology"/>
<evidence type="ECO:0000256" key="1">
    <source>
        <dbReference type="ARBA" id="ARBA00004418"/>
    </source>
</evidence>
<dbReference type="InterPro" id="IPR015168">
    <property type="entry name" value="SsuA/THI5"/>
</dbReference>
<reference evidence="5 6" key="1">
    <citation type="submission" date="2016-10" db="EMBL/GenBank/DDBJ databases">
        <authorList>
            <person name="de Groot N.N."/>
        </authorList>
    </citation>
    <scope>NUCLEOTIDE SEQUENCE [LARGE SCALE GENOMIC DNA]</scope>
    <source>
        <strain evidence="5 6">CGMCC 1.10228</strain>
    </source>
</reference>
<dbReference type="Gene3D" id="3.40.190.10">
    <property type="entry name" value="Periplasmic binding protein-like II"/>
    <property type="match status" value="2"/>
</dbReference>
<accession>A0A1G7W6E1</accession>
<protein>
    <submittedName>
        <fullName evidence="5">NitT/TauT family transport system substrate-binding protein</fullName>
    </submittedName>
</protein>
<keyword evidence="3" id="KW-0732">Signal</keyword>